<sequence>MNRPFVAFLITLLFASNAHSVLAQWDQLLNKTYPQRYQDLSKIYVRIIADGDSTSAFREIASMKRWAKAHDDSELELESDLLKAYYLTIRHTNQTARIASMLNELVVKATEQNSKQLIARSLKVLGDYYWTDGRNYELAFETYIQMESILDEVDTDEFPDKGYALAAIAHPYYNFSDYEKALPLLQQILHLKFNPDMHAGYNSALVTTAVIYRKLGNLDSSDHYFRRVIRKESPGNYKLWAAIARGGLGENAYLRGNYAEAMPLLQANIDEAIAQKDYGPAAQSLITQANIHLKNNAYKKAEQLAHTARHYLDITHPERYRHFQDLYTVLVKLSVEQGKPKLAEAYLDSALFARDSMNRKYNEKLMIRAQQKTELHKLRAKMERAESDQKLKVIERNMSLALVLLVAVGAVYVYQTQRKRHRQAQLLKEMEIRQKEQELENATLQLNEFARNISEKSKQIETLENKQGPDPEALTQLRESTILTQEDWDYFKKLFGKVHGDYLHRLRERFPDLTQGEMRFIALAKLGLGYQEMSATLGISSHAVRTTKYRLLKKIDVPDDRSLEELVMDI</sequence>
<evidence type="ECO:0000313" key="4">
    <source>
        <dbReference type="EMBL" id="SDG63928.1"/>
    </source>
</evidence>
<dbReference type="AlphaFoldDB" id="A0A1G7VWK0"/>
<dbReference type="EMBL" id="FNAN01000021">
    <property type="protein sequence ID" value="SDG63928.1"/>
    <property type="molecule type" value="Genomic_DNA"/>
</dbReference>
<feature type="transmembrane region" description="Helical" evidence="2">
    <location>
        <begin position="397"/>
        <end position="414"/>
    </location>
</feature>
<feature type="signal peptide" evidence="3">
    <location>
        <begin position="1"/>
        <end position="23"/>
    </location>
</feature>
<evidence type="ECO:0000256" key="1">
    <source>
        <dbReference type="SAM" id="Coils"/>
    </source>
</evidence>
<dbReference type="RefSeq" id="WP_090156544.1">
    <property type="nucleotide sequence ID" value="NZ_FNAN01000021.1"/>
</dbReference>
<keyword evidence="3" id="KW-0732">Signal</keyword>
<dbReference type="SUPFAM" id="SSF48452">
    <property type="entry name" value="TPR-like"/>
    <property type="match status" value="2"/>
</dbReference>
<proteinExistence type="predicted"/>
<dbReference type="InterPro" id="IPR036388">
    <property type="entry name" value="WH-like_DNA-bd_sf"/>
</dbReference>
<keyword evidence="2" id="KW-0472">Membrane</keyword>
<keyword evidence="5" id="KW-1185">Reference proteome</keyword>
<dbReference type="Gene3D" id="1.10.10.10">
    <property type="entry name" value="Winged helix-like DNA-binding domain superfamily/Winged helix DNA-binding domain"/>
    <property type="match status" value="1"/>
</dbReference>
<name>A0A1G7VWK0_9BACT</name>
<dbReference type="STRING" id="659014.SAMN04487996_12125"/>
<feature type="chain" id="PRO_5011597465" description="Tetratricopeptide repeat-containing protein" evidence="3">
    <location>
        <begin position="24"/>
        <end position="570"/>
    </location>
</feature>
<evidence type="ECO:0008006" key="6">
    <source>
        <dbReference type="Google" id="ProtNLM"/>
    </source>
</evidence>
<dbReference type="GO" id="GO:0003677">
    <property type="term" value="F:DNA binding"/>
    <property type="evidence" value="ECO:0007669"/>
    <property type="project" value="InterPro"/>
</dbReference>
<reference evidence="5" key="1">
    <citation type="submission" date="2016-10" db="EMBL/GenBank/DDBJ databases">
        <authorList>
            <person name="Varghese N."/>
            <person name="Submissions S."/>
        </authorList>
    </citation>
    <scope>NUCLEOTIDE SEQUENCE [LARGE SCALE GENOMIC DNA]</scope>
    <source>
        <strain evidence="5">DSM 25329</strain>
    </source>
</reference>
<protein>
    <recommendedName>
        <fullName evidence="6">Tetratricopeptide repeat-containing protein</fullName>
    </recommendedName>
</protein>
<organism evidence="4 5">
    <name type="scientific">Dyadobacter soli</name>
    <dbReference type="NCBI Taxonomy" id="659014"/>
    <lineage>
        <taxon>Bacteria</taxon>
        <taxon>Pseudomonadati</taxon>
        <taxon>Bacteroidota</taxon>
        <taxon>Cytophagia</taxon>
        <taxon>Cytophagales</taxon>
        <taxon>Spirosomataceae</taxon>
        <taxon>Dyadobacter</taxon>
    </lineage>
</organism>
<evidence type="ECO:0000313" key="5">
    <source>
        <dbReference type="Proteomes" id="UP000198748"/>
    </source>
</evidence>
<dbReference type="Gene3D" id="1.25.40.10">
    <property type="entry name" value="Tetratricopeptide repeat domain"/>
    <property type="match status" value="1"/>
</dbReference>
<dbReference type="Proteomes" id="UP000198748">
    <property type="component" value="Unassembled WGS sequence"/>
</dbReference>
<feature type="coiled-coil region" evidence="1">
    <location>
        <begin position="427"/>
        <end position="466"/>
    </location>
</feature>
<dbReference type="OrthoDB" id="920116at2"/>
<dbReference type="GO" id="GO:0006355">
    <property type="term" value="P:regulation of DNA-templated transcription"/>
    <property type="evidence" value="ECO:0007669"/>
    <property type="project" value="InterPro"/>
</dbReference>
<evidence type="ECO:0000256" key="2">
    <source>
        <dbReference type="SAM" id="Phobius"/>
    </source>
</evidence>
<keyword evidence="2" id="KW-0812">Transmembrane</keyword>
<dbReference type="SUPFAM" id="SSF46894">
    <property type="entry name" value="C-terminal effector domain of the bipartite response regulators"/>
    <property type="match status" value="1"/>
</dbReference>
<evidence type="ECO:0000256" key="3">
    <source>
        <dbReference type="SAM" id="SignalP"/>
    </source>
</evidence>
<keyword evidence="1" id="KW-0175">Coiled coil</keyword>
<gene>
    <name evidence="4" type="ORF">SAMN04487996_12125</name>
</gene>
<keyword evidence="2" id="KW-1133">Transmembrane helix</keyword>
<accession>A0A1G7VWK0</accession>
<dbReference type="InterPro" id="IPR016032">
    <property type="entry name" value="Sig_transdc_resp-reg_C-effctor"/>
</dbReference>
<dbReference type="InterPro" id="IPR011990">
    <property type="entry name" value="TPR-like_helical_dom_sf"/>
</dbReference>